<keyword evidence="7" id="KW-0408">Iron</keyword>
<evidence type="ECO:0000256" key="2">
    <source>
        <dbReference type="ARBA" id="ARBA00022475"/>
    </source>
</evidence>
<organism evidence="13 14">
    <name type="scientific">Candidatus Desulfobacillus denitrificans</name>
    <dbReference type="NCBI Taxonomy" id="2608985"/>
    <lineage>
        <taxon>Bacteria</taxon>
        <taxon>Pseudomonadati</taxon>
        <taxon>Pseudomonadota</taxon>
        <taxon>Betaproteobacteria</taxon>
        <taxon>Candidatus Desulfobacillus</taxon>
    </lineage>
</organism>
<evidence type="ECO:0000256" key="4">
    <source>
        <dbReference type="ARBA" id="ARBA00022723"/>
    </source>
</evidence>
<dbReference type="GO" id="GO:0006784">
    <property type="term" value="P:heme A biosynthetic process"/>
    <property type="evidence" value="ECO:0007669"/>
    <property type="project" value="InterPro"/>
</dbReference>
<feature type="transmembrane region" description="Helical" evidence="12">
    <location>
        <begin position="233"/>
        <end position="251"/>
    </location>
</feature>
<keyword evidence="8" id="KW-0350">Heme biosynthesis</keyword>
<feature type="transmembrane region" description="Helical" evidence="12">
    <location>
        <begin position="100"/>
        <end position="121"/>
    </location>
</feature>
<feature type="transmembrane region" description="Helical" evidence="12">
    <location>
        <begin position="20"/>
        <end position="39"/>
    </location>
</feature>
<comment type="subcellular location">
    <subcellularLocation>
        <location evidence="1">Membrane</location>
        <topology evidence="1">Multi-pass membrane protein</topology>
    </subcellularLocation>
</comment>
<dbReference type="InterPro" id="IPR050450">
    <property type="entry name" value="COX15/CtaA_HemeA_synthase"/>
</dbReference>
<evidence type="ECO:0000256" key="12">
    <source>
        <dbReference type="SAM" id="Phobius"/>
    </source>
</evidence>
<feature type="transmembrane region" description="Helical" evidence="12">
    <location>
        <begin position="167"/>
        <end position="188"/>
    </location>
</feature>
<dbReference type="PANTHER" id="PTHR35457:SF1">
    <property type="entry name" value="HEME A SYNTHASE"/>
    <property type="match status" value="1"/>
</dbReference>
<proteinExistence type="predicted"/>
<feature type="transmembrane region" description="Helical" evidence="12">
    <location>
        <begin position="263"/>
        <end position="281"/>
    </location>
</feature>
<evidence type="ECO:0000256" key="3">
    <source>
        <dbReference type="ARBA" id="ARBA00022692"/>
    </source>
</evidence>
<dbReference type="KEGG" id="ddz:DSYM_09200"/>
<evidence type="ECO:0000313" key="14">
    <source>
        <dbReference type="Proteomes" id="UP000662914"/>
    </source>
</evidence>
<gene>
    <name evidence="13" type="ORF">DSYM_09200</name>
</gene>
<dbReference type="GO" id="GO:0016020">
    <property type="term" value="C:membrane"/>
    <property type="evidence" value="ECO:0007669"/>
    <property type="project" value="UniProtKB-SubCell"/>
</dbReference>
<dbReference type="EMBL" id="AP021857">
    <property type="protein sequence ID" value="BBO20221.1"/>
    <property type="molecule type" value="Genomic_DNA"/>
</dbReference>
<reference evidence="13" key="1">
    <citation type="journal article" name="DNA Res.">
        <title>The physiological potential of anammox bacteria as revealed by their core genome structure.</title>
        <authorList>
            <person name="Okubo T."/>
            <person name="Toyoda A."/>
            <person name="Fukuhara K."/>
            <person name="Uchiyama I."/>
            <person name="Harigaya Y."/>
            <person name="Kuroiwa M."/>
            <person name="Suzuki T."/>
            <person name="Murakami Y."/>
            <person name="Suwa Y."/>
            <person name="Takami H."/>
        </authorList>
    </citation>
    <scope>NUCLEOTIDE SEQUENCE</scope>
    <source>
        <strain evidence="13">317325-3</strain>
    </source>
</reference>
<evidence type="ECO:0000256" key="10">
    <source>
        <dbReference type="ARBA" id="ARBA00023157"/>
    </source>
</evidence>
<evidence type="ECO:0000256" key="6">
    <source>
        <dbReference type="ARBA" id="ARBA00023002"/>
    </source>
</evidence>
<dbReference type="InterPro" id="IPR003780">
    <property type="entry name" value="COX15/CtaA_fam"/>
</dbReference>
<keyword evidence="3 12" id="KW-0812">Transmembrane</keyword>
<dbReference type="AlphaFoldDB" id="A0A809S3N0"/>
<evidence type="ECO:0000256" key="7">
    <source>
        <dbReference type="ARBA" id="ARBA00023004"/>
    </source>
</evidence>
<dbReference type="PANTHER" id="PTHR35457">
    <property type="entry name" value="HEME A SYNTHASE"/>
    <property type="match status" value="1"/>
</dbReference>
<sequence length="313" mass="32556">MTIDSGRVLQLRARRVRTLALVSCALSVLVVMVSAFLRLSGAGLGCGDWPACYGGILAGAPPTPWPGARLLHRIVATLALLAAILLAWRCWRPQPLQPAARYATLLLALMLFLSVVGVWSADPRLAVVNFINLVGGLGLVTFSWRVAISAETSRWVERARGGPACRLALAMLTLTVLLGGLIGARYAASACGTLPDCQGVWWPAAQGWAALHPFAVLSGPAAPGEAGGLALHLLHRYAAALAAVLLAGVALRLRKAPQARNAALATLTFLLIEALLGALTVASGHSLWLAVAHNVGAALLLAAAAGLMHSVRQ</sequence>
<feature type="transmembrane region" description="Helical" evidence="12">
    <location>
        <begin position="127"/>
        <end position="147"/>
    </location>
</feature>
<keyword evidence="2" id="KW-1003">Cell membrane</keyword>
<evidence type="ECO:0000313" key="13">
    <source>
        <dbReference type="EMBL" id="BBO20221.1"/>
    </source>
</evidence>
<dbReference type="GO" id="GO:0016491">
    <property type="term" value="F:oxidoreductase activity"/>
    <property type="evidence" value="ECO:0007669"/>
    <property type="project" value="UniProtKB-KW"/>
</dbReference>
<keyword evidence="4" id="KW-0479">Metal-binding</keyword>
<dbReference type="GO" id="GO:0046872">
    <property type="term" value="F:metal ion binding"/>
    <property type="evidence" value="ECO:0007669"/>
    <property type="project" value="UniProtKB-KW"/>
</dbReference>
<keyword evidence="9 12" id="KW-0472">Membrane</keyword>
<evidence type="ECO:0000256" key="11">
    <source>
        <dbReference type="ARBA" id="ARBA00023444"/>
    </source>
</evidence>
<keyword evidence="5 12" id="KW-1133">Transmembrane helix</keyword>
<keyword evidence="10" id="KW-1015">Disulfide bond</keyword>
<name>A0A809S3N0_9PROT</name>
<feature type="transmembrane region" description="Helical" evidence="12">
    <location>
        <begin position="70"/>
        <end position="88"/>
    </location>
</feature>
<evidence type="ECO:0000256" key="1">
    <source>
        <dbReference type="ARBA" id="ARBA00004141"/>
    </source>
</evidence>
<evidence type="ECO:0008006" key="15">
    <source>
        <dbReference type="Google" id="ProtNLM"/>
    </source>
</evidence>
<protein>
    <recommendedName>
        <fullName evidence="15">Cytochrome oxidase assembly protein</fullName>
    </recommendedName>
</protein>
<accession>A0A809S3N0</accession>
<evidence type="ECO:0000256" key="8">
    <source>
        <dbReference type="ARBA" id="ARBA00023133"/>
    </source>
</evidence>
<feature type="transmembrane region" description="Helical" evidence="12">
    <location>
        <begin position="287"/>
        <end position="308"/>
    </location>
</feature>
<dbReference type="Pfam" id="PF02628">
    <property type="entry name" value="COX15-CtaA"/>
    <property type="match status" value="2"/>
</dbReference>
<evidence type="ECO:0000256" key="9">
    <source>
        <dbReference type="ARBA" id="ARBA00023136"/>
    </source>
</evidence>
<evidence type="ECO:0000256" key="5">
    <source>
        <dbReference type="ARBA" id="ARBA00022989"/>
    </source>
</evidence>
<dbReference type="Proteomes" id="UP000662914">
    <property type="component" value="Chromosome"/>
</dbReference>
<comment type="pathway">
    <text evidence="11">Porphyrin-containing compound metabolism.</text>
</comment>
<keyword evidence="6" id="KW-0560">Oxidoreductase</keyword>